<proteinExistence type="predicted"/>
<evidence type="ECO:0000256" key="8">
    <source>
        <dbReference type="PROSITE-ProRule" id="PRU00206"/>
    </source>
</evidence>
<dbReference type="Gene3D" id="2.10.50.10">
    <property type="entry name" value="Tumor Necrosis Factor Receptor, subunit A, domain 2"/>
    <property type="match status" value="1"/>
</dbReference>
<keyword evidence="9" id="KW-0472">Membrane</keyword>
<feature type="domain" description="TNFR-Cys" evidence="10">
    <location>
        <begin position="53"/>
        <end position="93"/>
    </location>
</feature>
<keyword evidence="9" id="KW-1133">Transmembrane helix</keyword>
<evidence type="ECO:0000313" key="12">
    <source>
        <dbReference type="Proteomes" id="UP000677054"/>
    </source>
</evidence>
<keyword evidence="6 8" id="KW-1015">Disulfide bond</keyword>
<feature type="disulfide bond" evidence="8">
    <location>
        <begin position="54"/>
        <end position="69"/>
    </location>
</feature>
<dbReference type="GO" id="GO:0006915">
    <property type="term" value="P:apoptotic process"/>
    <property type="evidence" value="ECO:0007669"/>
    <property type="project" value="UniProtKB-KW"/>
</dbReference>
<keyword evidence="9" id="KW-0812">Transmembrane</keyword>
<evidence type="ECO:0000256" key="3">
    <source>
        <dbReference type="ARBA" id="ARBA00022703"/>
    </source>
</evidence>
<dbReference type="PANTHER" id="PTHR23097:SF181">
    <property type="entry name" value="CASPASE-8-LIKE"/>
    <property type="match status" value="1"/>
</dbReference>
<dbReference type="GO" id="GO:0005576">
    <property type="term" value="C:extracellular region"/>
    <property type="evidence" value="ECO:0007669"/>
    <property type="project" value="UniProtKB-SubCell"/>
</dbReference>
<evidence type="ECO:0000256" key="7">
    <source>
        <dbReference type="ARBA" id="ARBA00023180"/>
    </source>
</evidence>
<gene>
    <name evidence="11" type="ORF">DSTB1V02_LOCUS11436</name>
</gene>
<dbReference type="SMART" id="SM00208">
    <property type="entry name" value="TNFR"/>
    <property type="match status" value="2"/>
</dbReference>
<dbReference type="Pfam" id="PF00020">
    <property type="entry name" value="TNFR_c6"/>
    <property type="match status" value="1"/>
</dbReference>
<feature type="disulfide bond" evidence="8">
    <location>
        <begin position="72"/>
        <end position="85"/>
    </location>
</feature>
<accession>A0A7R9ACU0</accession>
<comment type="subcellular location">
    <subcellularLocation>
        <location evidence="1">Secreted</location>
    </subcellularLocation>
</comment>
<evidence type="ECO:0000256" key="9">
    <source>
        <dbReference type="SAM" id="Phobius"/>
    </source>
</evidence>
<evidence type="ECO:0000256" key="5">
    <source>
        <dbReference type="ARBA" id="ARBA00022737"/>
    </source>
</evidence>
<dbReference type="SUPFAM" id="SSF57586">
    <property type="entry name" value="TNF receptor-like"/>
    <property type="match status" value="2"/>
</dbReference>
<dbReference type="AlphaFoldDB" id="A0A7R9ACU0"/>
<reference evidence="11" key="1">
    <citation type="submission" date="2020-11" db="EMBL/GenBank/DDBJ databases">
        <authorList>
            <person name="Tran Van P."/>
        </authorList>
    </citation>
    <scope>NUCLEOTIDE SEQUENCE</scope>
</reference>
<dbReference type="EMBL" id="LR903237">
    <property type="protein sequence ID" value="CAD7251674.1"/>
    <property type="molecule type" value="Genomic_DNA"/>
</dbReference>
<dbReference type="InterPro" id="IPR052459">
    <property type="entry name" value="TNFRSF_decoy_receptor"/>
</dbReference>
<feature type="transmembrane region" description="Helical" evidence="9">
    <location>
        <begin position="137"/>
        <end position="158"/>
    </location>
</feature>
<sequence>MQVASENEGDAGASRKEVERRVGVTPLNSCFKCPPGFGASRVCTEREDTVCHACIEGTYSQDTSEILDCFLCSGCGDGLFELHACNPFRDTICDSCHSKNHTHTPDYFRKCSREKEPTPGAEEQKESMSSLHESLKVLGNFKFLLLFALLAMVTLVVFRMKSIFSHHPLHRNKVSKGIGAYGRLEEEGKERSAILEVEMEDLAKEREPLQHTEDEG</sequence>
<dbReference type="PROSITE" id="PS00652">
    <property type="entry name" value="TNFR_NGFR_1"/>
    <property type="match status" value="1"/>
</dbReference>
<organism evidence="11">
    <name type="scientific">Darwinula stevensoni</name>
    <dbReference type="NCBI Taxonomy" id="69355"/>
    <lineage>
        <taxon>Eukaryota</taxon>
        <taxon>Metazoa</taxon>
        <taxon>Ecdysozoa</taxon>
        <taxon>Arthropoda</taxon>
        <taxon>Crustacea</taxon>
        <taxon>Oligostraca</taxon>
        <taxon>Ostracoda</taxon>
        <taxon>Podocopa</taxon>
        <taxon>Podocopida</taxon>
        <taxon>Darwinulocopina</taxon>
        <taxon>Darwinuloidea</taxon>
        <taxon>Darwinulidae</taxon>
        <taxon>Darwinula</taxon>
    </lineage>
</organism>
<dbReference type="PANTHER" id="PTHR23097">
    <property type="entry name" value="TUMOR NECROSIS FACTOR RECEPTOR SUPERFAMILY MEMBER"/>
    <property type="match status" value="1"/>
</dbReference>
<keyword evidence="12" id="KW-1185">Reference proteome</keyword>
<feature type="disulfide bond" evidence="8">
    <location>
        <begin position="75"/>
        <end position="93"/>
    </location>
</feature>
<name>A0A7R9ACU0_9CRUS</name>
<evidence type="ECO:0000256" key="2">
    <source>
        <dbReference type="ARBA" id="ARBA00022525"/>
    </source>
</evidence>
<dbReference type="PROSITE" id="PS50050">
    <property type="entry name" value="TNFR_NGFR_2"/>
    <property type="match status" value="1"/>
</dbReference>
<evidence type="ECO:0000256" key="6">
    <source>
        <dbReference type="ARBA" id="ARBA00023157"/>
    </source>
</evidence>
<keyword evidence="7" id="KW-0325">Glycoprotein</keyword>
<keyword evidence="5" id="KW-0677">Repeat</keyword>
<dbReference type="EMBL" id="CAJPEV010003720">
    <property type="protein sequence ID" value="CAG0900405.1"/>
    <property type="molecule type" value="Genomic_DNA"/>
</dbReference>
<feature type="repeat" description="TNFR-Cys" evidence="8">
    <location>
        <begin position="53"/>
        <end position="93"/>
    </location>
</feature>
<keyword evidence="2" id="KW-0964">Secreted</keyword>
<evidence type="ECO:0000256" key="4">
    <source>
        <dbReference type="ARBA" id="ARBA00022729"/>
    </source>
</evidence>
<evidence type="ECO:0000256" key="1">
    <source>
        <dbReference type="ARBA" id="ARBA00004613"/>
    </source>
</evidence>
<evidence type="ECO:0000313" key="11">
    <source>
        <dbReference type="EMBL" id="CAD7251674.1"/>
    </source>
</evidence>
<protein>
    <recommendedName>
        <fullName evidence="10">TNFR-Cys domain-containing protein</fullName>
    </recommendedName>
</protein>
<dbReference type="InterPro" id="IPR001368">
    <property type="entry name" value="TNFR/NGFR_Cys_rich_reg"/>
</dbReference>
<evidence type="ECO:0000259" key="10">
    <source>
        <dbReference type="PROSITE" id="PS50050"/>
    </source>
</evidence>
<dbReference type="Proteomes" id="UP000677054">
    <property type="component" value="Unassembled WGS sequence"/>
</dbReference>
<dbReference type="OrthoDB" id="10048028at2759"/>
<keyword evidence="3" id="KW-0053">Apoptosis</keyword>
<keyword evidence="4" id="KW-0732">Signal</keyword>